<proteinExistence type="predicted"/>
<feature type="region of interest" description="Disordered" evidence="1">
    <location>
        <begin position="30"/>
        <end position="50"/>
    </location>
</feature>
<organism evidence="2 3">
    <name type="scientific">Caenorhabditis japonica</name>
    <dbReference type="NCBI Taxonomy" id="281687"/>
    <lineage>
        <taxon>Eukaryota</taxon>
        <taxon>Metazoa</taxon>
        <taxon>Ecdysozoa</taxon>
        <taxon>Nematoda</taxon>
        <taxon>Chromadorea</taxon>
        <taxon>Rhabditida</taxon>
        <taxon>Rhabditina</taxon>
        <taxon>Rhabditomorpha</taxon>
        <taxon>Rhabditoidea</taxon>
        <taxon>Rhabditidae</taxon>
        <taxon>Peloderinae</taxon>
        <taxon>Caenorhabditis</taxon>
    </lineage>
</organism>
<dbReference type="Proteomes" id="UP000005237">
    <property type="component" value="Unassembled WGS sequence"/>
</dbReference>
<sequence>LISEMSISNFQCKGNIVIEQENSTAARDQFEKDENVRMSNEETVGSVHSE</sequence>
<feature type="compositionally biased region" description="Polar residues" evidence="1">
    <location>
        <begin position="41"/>
        <end position="50"/>
    </location>
</feature>
<keyword evidence="3" id="KW-1185">Reference proteome</keyword>
<evidence type="ECO:0000313" key="3">
    <source>
        <dbReference type="Proteomes" id="UP000005237"/>
    </source>
</evidence>
<name>A0A8R1IED3_CAEJA</name>
<reference evidence="3" key="1">
    <citation type="submission" date="2010-08" db="EMBL/GenBank/DDBJ databases">
        <authorList>
            <consortium name="Caenorhabditis japonica Sequencing Consortium"/>
            <person name="Wilson R.K."/>
        </authorList>
    </citation>
    <scope>NUCLEOTIDE SEQUENCE [LARGE SCALE GENOMIC DNA]</scope>
    <source>
        <strain evidence="3">DF5081</strain>
    </source>
</reference>
<dbReference type="EnsemblMetazoa" id="CJA32816.1">
    <property type="protein sequence ID" value="CJA32816.1"/>
    <property type="gene ID" value="WBGene00208663"/>
</dbReference>
<evidence type="ECO:0000313" key="2">
    <source>
        <dbReference type="EnsemblMetazoa" id="CJA32816.1"/>
    </source>
</evidence>
<protein>
    <submittedName>
        <fullName evidence="2">Uncharacterized protein</fullName>
    </submittedName>
</protein>
<evidence type="ECO:0000256" key="1">
    <source>
        <dbReference type="SAM" id="MobiDB-lite"/>
    </source>
</evidence>
<dbReference type="AlphaFoldDB" id="A0A8R1IED3"/>
<accession>A0A8R1IED3</accession>
<reference evidence="2" key="2">
    <citation type="submission" date="2022-06" db="UniProtKB">
        <authorList>
            <consortium name="EnsemblMetazoa"/>
        </authorList>
    </citation>
    <scope>IDENTIFICATION</scope>
    <source>
        <strain evidence="2">DF5081</strain>
    </source>
</reference>
<feature type="compositionally biased region" description="Basic and acidic residues" evidence="1">
    <location>
        <begin position="30"/>
        <end position="40"/>
    </location>
</feature>